<dbReference type="Proteomes" id="UP001062846">
    <property type="component" value="Chromosome 3"/>
</dbReference>
<accession>A0ACC0PBY4</accession>
<organism evidence="1 2">
    <name type="scientific">Rhododendron molle</name>
    <name type="common">Chinese azalea</name>
    <name type="synonym">Azalea mollis</name>
    <dbReference type="NCBI Taxonomy" id="49168"/>
    <lineage>
        <taxon>Eukaryota</taxon>
        <taxon>Viridiplantae</taxon>
        <taxon>Streptophyta</taxon>
        <taxon>Embryophyta</taxon>
        <taxon>Tracheophyta</taxon>
        <taxon>Spermatophyta</taxon>
        <taxon>Magnoliopsida</taxon>
        <taxon>eudicotyledons</taxon>
        <taxon>Gunneridae</taxon>
        <taxon>Pentapetalae</taxon>
        <taxon>asterids</taxon>
        <taxon>Ericales</taxon>
        <taxon>Ericaceae</taxon>
        <taxon>Ericoideae</taxon>
        <taxon>Rhodoreae</taxon>
        <taxon>Rhododendron</taxon>
    </lineage>
</organism>
<name>A0ACC0PBY4_RHOML</name>
<dbReference type="EMBL" id="CM046390">
    <property type="protein sequence ID" value="KAI8562223.1"/>
    <property type="molecule type" value="Genomic_DNA"/>
</dbReference>
<evidence type="ECO:0000313" key="1">
    <source>
        <dbReference type="EMBL" id="KAI8562223.1"/>
    </source>
</evidence>
<evidence type="ECO:0000313" key="2">
    <source>
        <dbReference type="Proteomes" id="UP001062846"/>
    </source>
</evidence>
<gene>
    <name evidence="1" type="ORF">RHMOL_Rhmol03G0018000</name>
</gene>
<protein>
    <submittedName>
        <fullName evidence="1">Uncharacterized protein</fullName>
    </submittedName>
</protein>
<comment type="caution">
    <text evidence="1">The sequence shown here is derived from an EMBL/GenBank/DDBJ whole genome shotgun (WGS) entry which is preliminary data.</text>
</comment>
<reference evidence="1" key="1">
    <citation type="submission" date="2022-02" db="EMBL/GenBank/DDBJ databases">
        <title>Plant Genome Project.</title>
        <authorList>
            <person name="Zhang R.-G."/>
        </authorList>
    </citation>
    <scope>NUCLEOTIDE SEQUENCE</scope>
    <source>
        <strain evidence="1">AT1</strain>
    </source>
</reference>
<sequence length="532" mass="60122">MQATIHRHLRQLKAQKNLDKNGCNKDQNELTKEFNKQLNDVVSNLRAKLAHSAFTYVDVFSAKYSLISNAKKSGPREILKSSRYGKDQVPGIASEPISVQSQRLASNGTEDLVFLLPTGPSSVRLVGRAKEILYWHELPKGDTLANGREERYLNLGQEFELRLKQTFHIFDLEEMVIKMAHRTWNMPEVYFYAIDTNAQAVLQSAAKKPLQIGELLAHALALSAGSGGNPLLGEEATEESKEAITAFLGGSDLVFITTGIGGGTGSGFAPVVAQISREADYLSVGVVTYRSALKDVKDPSRQVPIWCYLFVGYAHCNLLRRILSAMEEKKCITPVSGCLRALRLCALRMVVHTPFLRRDIMRNPSDISKRKMLYYLETAQAVDQCWHMKDFSLPTIAEVNKLLPRSLRQQFKADGSSTWFILRHGLKAWSVEIVNHEFRNGWDMFRDAHSLKLDHEVVFECECKWVFHTIMFDADGRELEFDWTGGPRTACLPSTLMAHNTVVKFVYFNVYGPELRTLEMCTKLELEQVLLL</sequence>
<proteinExistence type="predicted"/>
<keyword evidence="2" id="KW-1185">Reference proteome</keyword>